<accession>A0A426YGM8</accession>
<dbReference type="PANTHER" id="PTHR31637">
    <property type="entry name" value="2,3-BISPHOSPHOGLYCERATE-INDEPENDENT PHOSPHOGLYCERATE MUTASE"/>
    <property type="match status" value="1"/>
</dbReference>
<name>A0A426YGM8_ENSVE</name>
<comment type="catalytic activity">
    <reaction evidence="1">
        <text>(2R)-2-phosphoglycerate = (2R)-3-phosphoglycerate</text>
        <dbReference type="Rhea" id="RHEA:15901"/>
        <dbReference type="ChEBI" id="CHEBI:58272"/>
        <dbReference type="ChEBI" id="CHEBI:58289"/>
        <dbReference type="EC" id="5.4.2.12"/>
    </reaction>
</comment>
<evidence type="ECO:0000256" key="1">
    <source>
        <dbReference type="ARBA" id="ARBA00000370"/>
    </source>
</evidence>
<evidence type="ECO:0000313" key="2">
    <source>
        <dbReference type="EMBL" id="RRT50901.1"/>
    </source>
</evidence>
<dbReference type="GO" id="GO:0006007">
    <property type="term" value="P:glucose catabolic process"/>
    <property type="evidence" value="ECO:0007669"/>
    <property type="project" value="InterPro"/>
</dbReference>
<dbReference type="PANTHER" id="PTHR31637:SF7">
    <property type="entry name" value="2,3-BISPHOSPHOGLYCERATE-INDEPENDENT PHOSPHOGLYCERATE MUTASE 1"/>
    <property type="match status" value="1"/>
</dbReference>
<reference evidence="2 3" key="1">
    <citation type="journal article" date="2014" name="Agronomy (Basel)">
        <title>A Draft Genome Sequence for Ensete ventricosum, the Drought-Tolerant Tree Against Hunger.</title>
        <authorList>
            <person name="Harrison J."/>
            <person name="Moore K.A."/>
            <person name="Paszkiewicz K."/>
            <person name="Jones T."/>
            <person name="Grant M."/>
            <person name="Ambacheew D."/>
            <person name="Muzemil S."/>
            <person name="Studholme D.J."/>
        </authorList>
    </citation>
    <scope>NUCLEOTIDE SEQUENCE [LARGE SCALE GENOMIC DNA]</scope>
</reference>
<dbReference type="GO" id="GO:0005737">
    <property type="term" value="C:cytoplasm"/>
    <property type="evidence" value="ECO:0007669"/>
    <property type="project" value="InterPro"/>
</dbReference>
<dbReference type="GO" id="GO:0030145">
    <property type="term" value="F:manganese ion binding"/>
    <property type="evidence" value="ECO:0007669"/>
    <property type="project" value="TreeGrafter"/>
</dbReference>
<comment type="caution">
    <text evidence="2">The sequence shown here is derived from an EMBL/GenBank/DDBJ whole genome shotgun (WGS) entry which is preliminary data.</text>
</comment>
<dbReference type="InterPro" id="IPR036646">
    <property type="entry name" value="PGAM_B_sf"/>
</dbReference>
<dbReference type="Proteomes" id="UP000287651">
    <property type="component" value="Unassembled WGS sequence"/>
</dbReference>
<dbReference type="GO" id="GO:0004619">
    <property type="term" value="F:phosphoglycerate mutase activity"/>
    <property type="evidence" value="ECO:0007669"/>
    <property type="project" value="UniProtKB-EC"/>
</dbReference>
<protein>
    <submittedName>
        <fullName evidence="2">Uncharacterized protein</fullName>
    </submittedName>
</protein>
<gene>
    <name evidence="2" type="ORF">B296_00036948</name>
</gene>
<proteinExistence type="predicted"/>
<dbReference type="AlphaFoldDB" id="A0A426YGM8"/>
<organism evidence="2 3">
    <name type="scientific">Ensete ventricosum</name>
    <name type="common">Abyssinian banana</name>
    <name type="synonym">Musa ensete</name>
    <dbReference type="NCBI Taxonomy" id="4639"/>
    <lineage>
        <taxon>Eukaryota</taxon>
        <taxon>Viridiplantae</taxon>
        <taxon>Streptophyta</taxon>
        <taxon>Embryophyta</taxon>
        <taxon>Tracheophyta</taxon>
        <taxon>Spermatophyta</taxon>
        <taxon>Magnoliopsida</taxon>
        <taxon>Liliopsida</taxon>
        <taxon>Zingiberales</taxon>
        <taxon>Musaceae</taxon>
        <taxon>Ensete</taxon>
    </lineage>
</organism>
<dbReference type="EMBL" id="AMZH03012506">
    <property type="protein sequence ID" value="RRT50901.1"/>
    <property type="molecule type" value="Genomic_DNA"/>
</dbReference>
<evidence type="ECO:0000313" key="3">
    <source>
        <dbReference type="Proteomes" id="UP000287651"/>
    </source>
</evidence>
<dbReference type="Gene3D" id="3.40.1450.10">
    <property type="entry name" value="BPG-independent phosphoglycerate mutase, domain B"/>
    <property type="match status" value="1"/>
</dbReference>
<dbReference type="InterPro" id="IPR005995">
    <property type="entry name" value="Pgm_bpd_ind"/>
</dbReference>
<sequence>MLEPNLVPAQWIRPASVEHCWFRPLCASSPVVVSGRSRCSARWMDPSYPVTGVGCWSGGAREGRRRLRSGRAPVLARRSGAYIVSDVGHPYLATLLPLWLTMSSYPSTTPTVLAVGHTTAGVSTLPVSASRVGSAMSVGQLSEGASTWRPGQHLPYHNICVLCVAHAVCRDILDGSSVQFVEILENELPKLREKGIDAQIASGGGQMYVTMDRYEVSAKYIIYTFVLQVPLAIGGRGLAPGVRFRKYLPDAGLANVAAPAGYESTLIEVVLD</sequence>